<organism evidence="1 2">
    <name type="scientific">Diphasiastrum complanatum</name>
    <name type="common">Issler's clubmoss</name>
    <name type="synonym">Lycopodium complanatum</name>
    <dbReference type="NCBI Taxonomy" id="34168"/>
    <lineage>
        <taxon>Eukaryota</taxon>
        <taxon>Viridiplantae</taxon>
        <taxon>Streptophyta</taxon>
        <taxon>Embryophyta</taxon>
        <taxon>Tracheophyta</taxon>
        <taxon>Lycopodiopsida</taxon>
        <taxon>Lycopodiales</taxon>
        <taxon>Lycopodiaceae</taxon>
        <taxon>Lycopodioideae</taxon>
        <taxon>Diphasiastrum</taxon>
    </lineage>
</organism>
<gene>
    <name evidence="1" type="ORF">O6H91_12G031300</name>
</gene>
<dbReference type="EMBL" id="CM055103">
    <property type="protein sequence ID" value="KAJ7535392.1"/>
    <property type="molecule type" value="Genomic_DNA"/>
</dbReference>
<sequence>MEELKQFWGHGAAKAWERFGEGMFKPLAALVILAMAILMSYLQKLDLEREMIYSIMRSFLQLSLVGFILEFIFKQKNPLWIIAIYLFMVLVAGYTAGKRAKHIPNSSVVAGFSILVGTFLTMNLLIWLNVFPITPQFIIPVAGMMVGNSMTTTGVTLKRLRDDLRTQQNMVETALALGATPRQAIIRQVKKSLVIALSPALDNAKIVGLITLPGAMTGLIMGGQSPLKAIQLQMVIMNMLLGASTLASIISTYIICRFVFTKTYQLKTEILVAE</sequence>
<name>A0ACC2C034_DIPCM</name>
<protein>
    <submittedName>
        <fullName evidence="1">Uncharacterized protein</fullName>
    </submittedName>
</protein>
<reference evidence="2" key="1">
    <citation type="journal article" date="2024" name="Proc. Natl. Acad. Sci. U.S.A.">
        <title>Extraordinary preservation of gene collinearity over three hundred million years revealed in homosporous lycophytes.</title>
        <authorList>
            <person name="Li C."/>
            <person name="Wickell D."/>
            <person name="Kuo L.Y."/>
            <person name="Chen X."/>
            <person name="Nie B."/>
            <person name="Liao X."/>
            <person name="Peng D."/>
            <person name="Ji J."/>
            <person name="Jenkins J."/>
            <person name="Williams M."/>
            <person name="Shu S."/>
            <person name="Plott C."/>
            <person name="Barry K."/>
            <person name="Rajasekar S."/>
            <person name="Grimwood J."/>
            <person name="Han X."/>
            <person name="Sun S."/>
            <person name="Hou Z."/>
            <person name="He W."/>
            <person name="Dai G."/>
            <person name="Sun C."/>
            <person name="Schmutz J."/>
            <person name="Leebens-Mack J.H."/>
            <person name="Li F.W."/>
            <person name="Wang L."/>
        </authorList>
    </citation>
    <scope>NUCLEOTIDE SEQUENCE [LARGE SCALE GENOMIC DNA]</scope>
    <source>
        <strain evidence="2">cv. PW_Plant_1</strain>
    </source>
</reference>
<dbReference type="Proteomes" id="UP001162992">
    <property type="component" value="Chromosome 12"/>
</dbReference>
<accession>A0ACC2C034</accession>
<proteinExistence type="predicted"/>
<comment type="caution">
    <text evidence="1">The sequence shown here is derived from an EMBL/GenBank/DDBJ whole genome shotgun (WGS) entry which is preliminary data.</text>
</comment>
<keyword evidence="2" id="KW-1185">Reference proteome</keyword>
<evidence type="ECO:0000313" key="2">
    <source>
        <dbReference type="Proteomes" id="UP001162992"/>
    </source>
</evidence>
<evidence type="ECO:0000313" key="1">
    <source>
        <dbReference type="EMBL" id="KAJ7535392.1"/>
    </source>
</evidence>